<dbReference type="EMBL" id="BOVK01000031">
    <property type="protein sequence ID" value="GIQ69651.1"/>
    <property type="molecule type" value="Genomic_DNA"/>
</dbReference>
<evidence type="ECO:0000313" key="2">
    <source>
        <dbReference type="EMBL" id="GIQ69651.1"/>
    </source>
</evidence>
<organism evidence="2 3">
    <name type="scientific">Xylanibacillus composti</name>
    <dbReference type="NCBI Taxonomy" id="1572762"/>
    <lineage>
        <taxon>Bacteria</taxon>
        <taxon>Bacillati</taxon>
        <taxon>Bacillota</taxon>
        <taxon>Bacilli</taxon>
        <taxon>Bacillales</taxon>
        <taxon>Paenibacillaceae</taxon>
        <taxon>Xylanibacillus</taxon>
    </lineage>
</organism>
<evidence type="ECO:0000259" key="1">
    <source>
        <dbReference type="Pfam" id="PF00899"/>
    </source>
</evidence>
<dbReference type="Pfam" id="PF00899">
    <property type="entry name" value="ThiF"/>
    <property type="match status" value="1"/>
</dbReference>
<keyword evidence="3" id="KW-1185">Reference proteome</keyword>
<dbReference type="CDD" id="cd00757">
    <property type="entry name" value="ThiF_MoeB_HesA_family"/>
    <property type="match status" value="1"/>
</dbReference>
<keyword evidence="2" id="KW-0808">Transferase</keyword>
<dbReference type="SUPFAM" id="SSF69572">
    <property type="entry name" value="Activating enzymes of the ubiquitin-like proteins"/>
    <property type="match status" value="1"/>
</dbReference>
<dbReference type="PANTHER" id="PTHR10953:SF102">
    <property type="entry name" value="ADENYLYLTRANSFERASE AND SULFURTRANSFERASE MOCS3"/>
    <property type="match status" value="1"/>
</dbReference>
<comment type="caution">
    <text evidence="2">The sequence shown here is derived from an EMBL/GenBank/DDBJ whole genome shotgun (WGS) entry which is preliminary data.</text>
</comment>
<accession>A0A8J4M3M2</accession>
<reference evidence="2" key="1">
    <citation type="submission" date="2021-04" db="EMBL/GenBank/DDBJ databases">
        <title>Draft genome sequence of Xylanibacillus composti strain K13.</title>
        <authorList>
            <person name="Uke A."/>
            <person name="Chhe C."/>
            <person name="Baramee S."/>
            <person name="Kosugi A."/>
        </authorList>
    </citation>
    <scope>NUCLEOTIDE SEQUENCE</scope>
    <source>
        <strain evidence="2">K13</strain>
    </source>
</reference>
<dbReference type="GO" id="GO:0004792">
    <property type="term" value="F:thiosulfate-cyanide sulfurtransferase activity"/>
    <property type="evidence" value="ECO:0007669"/>
    <property type="project" value="TreeGrafter"/>
</dbReference>
<dbReference type="Proteomes" id="UP000677918">
    <property type="component" value="Unassembled WGS sequence"/>
</dbReference>
<name>A0A8J4M3M2_9BACL</name>
<dbReference type="PANTHER" id="PTHR10953">
    <property type="entry name" value="UBIQUITIN-ACTIVATING ENZYME E1"/>
    <property type="match status" value="1"/>
</dbReference>
<gene>
    <name evidence="2" type="ORF">XYCOK13_24750</name>
</gene>
<sequence>MSTHILTDEERERFGWQIMMTGFGEDSQVKLKQSSALVSRVGGLGSPVALYLAMAGIGKLVIAHGGVPEMGHMNRWIMSPYEGVGKVSPVDSVIDHIRKLNPTIELVGVKESVTEENVQELVSQADIIMDCPPYFEERHLLNREAIRQQKPMVEAAVCGAEGYVTVIVPGETPCMSCLGFHSKDWELPFPVIGAVPGVIGSMAAMEAVKMLTGYGEPLKNRLVMYNGETASYQTIKLKRRANCPVCDQALVFQ</sequence>
<keyword evidence="2" id="KW-0548">Nucleotidyltransferase</keyword>
<dbReference type="InterPro" id="IPR035985">
    <property type="entry name" value="Ubiquitin-activating_enz"/>
</dbReference>
<dbReference type="InterPro" id="IPR000594">
    <property type="entry name" value="ThiF_NAD_FAD-bd"/>
</dbReference>
<proteinExistence type="predicted"/>
<protein>
    <submittedName>
        <fullName evidence="2">Adenylyltransferase</fullName>
    </submittedName>
</protein>
<evidence type="ECO:0000313" key="3">
    <source>
        <dbReference type="Proteomes" id="UP000677918"/>
    </source>
</evidence>
<dbReference type="RefSeq" id="WP_213412442.1">
    <property type="nucleotide sequence ID" value="NZ_BOVK01000031.1"/>
</dbReference>
<dbReference type="GO" id="GO:0005737">
    <property type="term" value="C:cytoplasm"/>
    <property type="evidence" value="ECO:0007669"/>
    <property type="project" value="TreeGrafter"/>
</dbReference>
<dbReference type="AlphaFoldDB" id="A0A8J4M3M2"/>
<dbReference type="Gene3D" id="3.40.50.720">
    <property type="entry name" value="NAD(P)-binding Rossmann-like Domain"/>
    <property type="match status" value="1"/>
</dbReference>
<dbReference type="GO" id="GO:0008641">
    <property type="term" value="F:ubiquitin-like modifier activating enzyme activity"/>
    <property type="evidence" value="ECO:0007669"/>
    <property type="project" value="InterPro"/>
</dbReference>
<dbReference type="InterPro" id="IPR045886">
    <property type="entry name" value="ThiF/MoeB/HesA"/>
</dbReference>
<feature type="domain" description="THIF-type NAD/FAD binding fold" evidence="1">
    <location>
        <begin position="17"/>
        <end position="245"/>
    </location>
</feature>
<dbReference type="GO" id="GO:0016779">
    <property type="term" value="F:nucleotidyltransferase activity"/>
    <property type="evidence" value="ECO:0007669"/>
    <property type="project" value="UniProtKB-KW"/>
</dbReference>